<organism evidence="2">
    <name type="scientific">marine sediment metagenome</name>
    <dbReference type="NCBI Taxonomy" id="412755"/>
    <lineage>
        <taxon>unclassified sequences</taxon>
        <taxon>metagenomes</taxon>
        <taxon>ecological metagenomes</taxon>
    </lineage>
</organism>
<protein>
    <recommendedName>
        <fullName evidence="1">ParB C-terminal dimerisation domain-containing protein</fullName>
    </recommendedName>
</protein>
<feature type="domain" description="ParB C-terminal dimerisation" evidence="1">
    <location>
        <begin position="125"/>
        <end position="173"/>
    </location>
</feature>
<dbReference type="AlphaFoldDB" id="A0A0F9KNA5"/>
<evidence type="ECO:0000313" key="2">
    <source>
        <dbReference type="EMBL" id="KKM83423.1"/>
    </source>
</evidence>
<evidence type="ECO:0000259" key="1">
    <source>
        <dbReference type="Pfam" id="PF23552"/>
    </source>
</evidence>
<dbReference type="InterPro" id="IPR057240">
    <property type="entry name" value="ParB_dimer_C"/>
</dbReference>
<proteinExistence type="predicted"/>
<reference evidence="2" key="1">
    <citation type="journal article" date="2015" name="Nature">
        <title>Complex archaea that bridge the gap between prokaryotes and eukaryotes.</title>
        <authorList>
            <person name="Spang A."/>
            <person name="Saw J.H."/>
            <person name="Jorgensen S.L."/>
            <person name="Zaremba-Niedzwiedzka K."/>
            <person name="Martijn J."/>
            <person name="Lind A.E."/>
            <person name="van Eijk R."/>
            <person name="Schleper C."/>
            <person name="Guy L."/>
            <person name="Ettema T.J."/>
        </authorList>
    </citation>
    <scope>NUCLEOTIDE SEQUENCE</scope>
</reference>
<dbReference type="SUPFAM" id="SSF109709">
    <property type="entry name" value="KorB DNA-binding domain-like"/>
    <property type="match status" value="1"/>
</dbReference>
<sequence>MIFELLVDAEEAVEYANKTPNLTDAQKAHLIGFLSDEGLRNSEIREALDIDRPYTVSHLKRAARLSENELTLWHNNPTKITLGHVRAIANFPEARRTKMLRDLLARRIPVHEYESIARGEASEIDVDIKRFQESVSEQTGHPISIRYNSRKRSGSISIQFFSLGELEDIAEQLGYKRDEFE</sequence>
<comment type="caution">
    <text evidence="2">The sequence shown here is derived from an EMBL/GenBank/DDBJ whole genome shotgun (WGS) entry which is preliminary data.</text>
</comment>
<dbReference type="EMBL" id="LAZR01007716">
    <property type="protein sequence ID" value="KKM83423.1"/>
    <property type="molecule type" value="Genomic_DNA"/>
</dbReference>
<gene>
    <name evidence="2" type="ORF">LCGC14_1309600</name>
</gene>
<name>A0A0F9KNA5_9ZZZZ</name>
<accession>A0A0F9KNA5</accession>
<dbReference type="Gene3D" id="1.10.10.2830">
    <property type="match status" value="1"/>
</dbReference>
<dbReference type="Pfam" id="PF23552">
    <property type="entry name" value="ParB_C"/>
    <property type="match status" value="1"/>
</dbReference>